<evidence type="ECO:0000313" key="1">
    <source>
        <dbReference type="EMBL" id="KAF5196696.1"/>
    </source>
</evidence>
<reference evidence="1 2" key="1">
    <citation type="submission" date="2020-06" db="EMBL/GenBank/DDBJ databases">
        <title>Transcriptomic and genomic resources for Thalictrum thalictroides and T. hernandezii: Facilitating candidate gene discovery in an emerging model plant lineage.</title>
        <authorList>
            <person name="Arias T."/>
            <person name="Riano-Pachon D.M."/>
            <person name="Di Stilio V.S."/>
        </authorList>
    </citation>
    <scope>NUCLEOTIDE SEQUENCE [LARGE SCALE GENOMIC DNA]</scope>
    <source>
        <strain evidence="2">cv. WT478/WT964</strain>
        <tissue evidence="1">Leaves</tissue>
    </source>
</reference>
<keyword evidence="2" id="KW-1185">Reference proteome</keyword>
<proteinExistence type="predicted"/>
<gene>
    <name evidence="1" type="ORF">FRX31_013714</name>
</gene>
<dbReference type="AlphaFoldDB" id="A0A7J6WGY1"/>
<sequence length="165" mass="18663">MGLRLSKQLWPVNKGGKKNRFAKIKQLARQVVANEYQRLGDEDNAQQIYSEAGPNTSVCSVTTPLHSNQILLVEEKNRALIEHKCSNLKSTDDVNKWVKTVIGPIAKSLGLSSTSGDQAIKKFFTELGLAKLREQNEPEKNEDERERDNYEFCNYELTGKEVEHG</sequence>
<organism evidence="1 2">
    <name type="scientific">Thalictrum thalictroides</name>
    <name type="common">Rue-anemone</name>
    <name type="synonym">Anemone thalictroides</name>
    <dbReference type="NCBI Taxonomy" id="46969"/>
    <lineage>
        <taxon>Eukaryota</taxon>
        <taxon>Viridiplantae</taxon>
        <taxon>Streptophyta</taxon>
        <taxon>Embryophyta</taxon>
        <taxon>Tracheophyta</taxon>
        <taxon>Spermatophyta</taxon>
        <taxon>Magnoliopsida</taxon>
        <taxon>Ranunculales</taxon>
        <taxon>Ranunculaceae</taxon>
        <taxon>Thalictroideae</taxon>
        <taxon>Thalictrum</taxon>
    </lineage>
</organism>
<accession>A0A7J6WGY1</accession>
<name>A0A7J6WGY1_THATH</name>
<comment type="caution">
    <text evidence="1">The sequence shown here is derived from an EMBL/GenBank/DDBJ whole genome shotgun (WGS) entry which is preliminary data.</text>
</comment>
<protein>
    <submittedName>
        <fullName evidence="1">Uncharacterized protein</fullName>
    </submittedName>
</protein>
<dbReference type="Proteomes" id="UP000554482">
    <property type="component" value="Unassembled WGS sequence"/>
</dbReference>
<dbReference type="EMBL" id="JABWDY010015631">
    <property type="protein sequence ID" value="KAF5196696.1"/>
    <property type="molecule type" value="Genomic_DNA"/>
</dbReference>
<evidence type="ECO:0000313" key="2">
    <source>
        <dbReference type="Proteomes" id="UP000554482"/>
    </source>
</evidence>